<protein>
    <recommendedName>
        <fullName evidence="3">DUF2958 domain-containing protein</fullName>
    </recommendedName>
</protein>
<accession>A0A1Y5PV99</accession>
<feature type="compositionally biased region" description="Basic residues" evidence="1">
    <location>
        <begin position="123"/>
        <end position="133"/>
    </location>
</feature>
<name>A0A1Y5PV99_9SPHN</name>
<reference evidence="2" key="1">
    <citation type="submission" date="2016-03" db="EMBL/GenBank/DDBJ databases">
        <authorList>
            <person name="Ploux O."/>
        </authorList>
    </citation>
    <scope>NUCLEOTIDE SEQUENCE</scope>
    <source>
        <strain evidence="2">UC10</strain>
    </source>
</reference>
<dbReference type="AlphaFoldDB" id="A0A1Y5PV99"/>
<evidence type="ECO:0000313" key="2">
    <source>
        <dbReference type="EMBL" id="SBV32596.1"/>
    </source>
</evidence>
<evidence type="ECO:0008006" key="3">
    <source>
        <dbReference type="Google" id="ProtNLM"/>
    </source>
</evidence>
<proteinExistence type="predicted"/>
<dbReference type="InterPro" id="IPR021341">
    <property type="entry name" value="DUF2958"/>
</dbReference>
<gene>
    <name evidence="2" type="ORF">SPPYR_1476</name>
</gene>
<evidence type="ECO:0000256" key="1">
    <source>
        <dbReference type="SAM" id="MobiDB-lite"/>
    </source>
</evidence>
<sequence>MILLPAHLRFALNANGLTGRIHAARDERFDPRPVVKFFNPVGAATWLATEIDEDGDTLFGLADLGFGCPELGCFSLREIEDVRLPFGLAIERDEHFSGLAPLSVWADMARRLGTIIQAEAALRRKARDARTHHPSASPRPDKGDLQPTEDGGQRERPAPPSAANDELPPR</sequence>
<dbReference type="Pfam" id="PF11171">
    <property type="entry name" value="DUF2958"/>
    <property type="match status" value="1"/>
</dbReference>
<dbReference type="KEGG" id="sphu:SPPYR_1476"/>
<feature type="region of interest" description="Disordered" evidence="1">
    <location>
        <begin position="123"/>
        <end position="170"/>
    </location>
</feature>
<dbReference type="EMBL" id="LT598653">
    <property type="protein sequence ID" value="SBV32596.1"/>
    <property type="molecule type" value="Genomic_DNA"/>
</dbReference>
<organism evidence="2">
    <name type="scientific">uncultured Sphingopyxis sp</name>
    <dbReference type="NCBI Taxonomy" id="310581"/>
    <lineage>
        <taxon>Bacteria</taxon>
        <taxon>Pseudomonadati</taxon>
        <taxon>Pseudomonadota</taxon>
        <taxon>Alphaproteobacteria</taxon>
        <taxon>Sphingomonadales</taxon>
        <taxon>Sphingomonadaceae</taxon>
        <taxon>Sphingopyxis</taxon>
        <taxon>environmental samples</taxon>
    </lineage>
</organism>